<dbReference type="Proteomes" id="UP001055153">
    <property type="component" value="Unassembled WGS sequence"/>
</dbReference>
<feature type="binding site" evidence="12">
    <location>
        <position position="153"/>
    </location>
    <ligand>
        <name>NAD(+)</name>
        <dbReference type="ChEBI" id="CHEBI:57540"/>
    </ligand>
</feature>
<evidence type="ECO:0000259" key="15">
    <source>
        <dbReference type="PROSITE" id="PS50172"/>
    </source>
</evidence>
<evidence type="ECO:0000256" key="2">
    <source>
        <dbReference type="ARBA" id="ARBA00022598"/>
    </source>
</evidence>
<reference evidence="16" key="1">
    <citation type="journal article" date="2021" name="Front. Microbiol.">
        <title>Comprehensive Comparative Genomics and Phenotyping of Methylobacterium Species.</title>
        <authorList>
            <person name="Alessa O."/>
            <person name="Ogura Y."/>
            <person name="Fujitani Y."/>
            <person name="Takami H."/>
            <person name="Hayashi T."/>
            <person name="Sahin N."/>
            <person name="Tani A."/>
        </authorList>
    </citation>
    <scope>NUCLEOTIDE SEQUENCE</scope>
    <source>
        <strain evidence="16">DSM 17168</strain>
    </source>
</reference>
<dbReference type="PANTHER" id="PTHR23389">
    <property type="entry name" value="CHROMOSOME TRANSMISSION FIDELITY FACTOR 18"/>
    <property type="match status" value="1"/>
</dbReference>
<accession>A0ABQ4SS12</accession>
<dbReference type="SMART" id="SM00292">
    <property type="entry name" value="BRCT"/>
    <property type="match status" value="1"/>
</dbReference>
<dbReference type="Gene3D" id="2.40.50.140">
    <property type="entry name" value="Nucleic acid-binding proteins"/>
    <property type="match status" value="1"/>
</dbReference>
<dbReference type="PROSITE" id="PS01055">
    <property type="entry name" value="DNA_LIGASE_N1"/>
    <property type="match status" value="1"/>
</dbReference>
<dbReference type="InterPro" id="IPR018239">
    <property type="entry name" value="DNA_ligase_AS"/>
</dbReference>
<comment type="cofactor">
    <cofactor evidence="12">
        <name>Mg(2+)</name>
        <dbReference type="ChEBI" id="CHEBI:18420"/>
    </cofactor>
    <cofactor evidence="12">
        <name>Mn(2+)</name>
        <dbReference type="ChEBI" id="CHEBI:29035"/>
    </cofactor>
</comment>
<feature type="binding site" evidence="12">
    <location>
        <begin position="47"/>
        <end position="51"/>
    </location>
    <ligand>
        <name>NAD(+)</name>
        <dbReference type="ChEBI" id="CHEBI:57540"/>
    </ligand>
</feature>
<evidence type="ECO:0000313" key="17">
    <source>
        <dbReference type="Proteomes" id="UP001055153"/>
    </source>
</evidence>
<feature type="binding site" evidence="12">
    <location>
        <position position="130"/>
    </location>
    <ligand>
        <name>NAD(+)</name>
        <dbReference type="ChEBI" id="CHEBI:57540"/>
    </ligand>
</feature>
<dbReference type="InterPro" id="IPR033136">
    <property type="entry name" value="DNA_ligase_CS"/>
</dbReference>
<gene>
    <name evidence="12 16" type="primary">ligA</name>
    <name evidence="16" type="ORF">GMJLKIPL_6548</name>
</gene>
<dbReference type="CDD" id="cd17748">
    <property type="entry name" value="BRCT_DNA_ligase_like"/>
    <property type="match status" value="1"/>
</dbReference>
<dbReference type="PANTHER" id="PTHR23389:SF9">
    <property type="entry name" value="DNA LIGASE"/>
    <property type="match status" value="1"/>
</dbReference>
<comment type="catalytic activity">
    <reaction evidence="11 12 13">
        <text>NAD(+) + (deoxyribonucleotide)n-3'-hydroxyl + 5'-phospho-(deoxyribonucleotide)m = (deoxyribonucleotide)n+m + AMP + beta-nicotinamide D-nucleotide.</text>
        <dbReference type="EC" id="6.5.1.2"/>
    </reaction>
</comment>
<feature type="binding site" evidence="12">
    <location>
        <position position="456"/>
    </location>
    <ligand>
        <name>Zn(2+)</name>
        <dbReference type="ChEBI" id="CHEBI:29105"/>
    </ligand>
</feature>
<feature type="binding site" evidence="12">
    <location>
        <begin position="96"/>
        <end position="97"/>
    </location>
    <ligand>
        <name>NAD(+)</name>
        <dbReference type="ChEBI" id="CHEBI:57540"/>
    </ligand>
</feature>
<dbReference type="Pfam" id="PF12826">
    <property type="entry name" value="HHH_2"/>
    <property type="match status" value="1"/>
</dbReference>
<feature type="binding site" evidence="12">
    <location>
        <position position="330"/>
    </location>
    <ligand>
        <name>NAD(+)</name>
        <dbReference type="ChEBI" id="CHEBI:57540"/>
    </ligand>
</feature>
<evidence type="ECO:0000256" key="9">
    <source>
        <dbReference type="ARBA" id="ARBA00023204"/>
    </source>
</evidence>
<evidence type="ECO:0000256" key="4">
    <source>
        <dbReference type="ARBA" id="ARBA00022723"/>
    </source>
</evidence>
<evidence type="ECO:0000256" key="3">
    <source>
        <dbReference type="ARBA" id="ARBA00022705"/>
    </source>
</evidence>
<dbReference type="InterPro" id="IPR004149">
    <property type="entry name" value="Znf_DNAligase_C4"/>
</dbReference>
<dbReference type="InterPro" id="IPR013839">
    <property type="entry name" value="DNAligase_adenylation"/>
</dbReference>
<keyword evidence="5 12" id="KW-0227">DNA damage</keyword>
<comment type="caution">
    <text evidence="16">The sequence shown here is derived from an EMBL/GenBank/DDBJ whole genome shotgun (WGS) entry which is preliminary data.</text>
</comment>
<dbReference type="Pfam" id="PF01653">
    <property type="entry name" value="DNA_ligase_aden"/>
    <property type="match status" value="1"/>
</dbReference>
<dbReference type="Gene3D" id="3.40.50.10190">
    <property type="entry name" value="BRCT domain"/>
    <property type="match status" value="1"/>
</dbReference>
<evidence type="ECO:0000256" key="10">
    <source>
        <dbReference type="ARBA" id="ARBA00023211"/>
    </source>
</evidence>
<keyword evidence="9 12" id="KW-0234">DNA repair</keyword>
<organism evidence="16 17">
    <name type="scientific">Methylobacterium isbiliense</name>
    <dbReference type="NCBI Taxonomy" id="315478"/>
    <lineage>
        <taxon>Bacteria</taxon>
        <taxon>Pseudomonadati</taxon>
        <taxon>Pseudomonadota</taxon>
        <taxon>Alphaproteobacteria</taxon>
        <taxon>Hyphomicrobiales</taxon>
        <taxon>Methylobacteriaceae</taxon>
        <taxon>Methylobacterium</taxon>
    </lineage>
</organism>
<evidence type="ECO:0000256" key="11">
    <source>
        <dbReference type="ARBA" id="ARBA00034005"/>
    </source>
</evidence>
<evidence type="ECO:0000256" key="7">
    <source>
        <dbReference type="ARBA" id="ARBA00022842"/>
    </source>
</evidence>
<name>A0ABQ4SS12_9HYPH</name>
<dbReference type="SMART" id="SM00278">
    <property type="entry name" value="HhH1"/>
    <property type="match status" value="2"/>
</dbReference>
<dbReference type="InterPro" id="IPR003583">
    <property type="entry name" value="Hlx-hairpin-Hlx_DNA-bd_motif"/>
</dbReference>
<sequence>MASPVSRPPAVADLSEEEAKAAHAALSAEIAEHDRRYHGEDAPIITDAEYDALRRRLEALEERFPDLAGTGEASASVGAKASDKFAKVRHAVPMLSLGNAFADEEITEFVERVRRFLGLSAAEPLAFTAEPKIDGLSLSLRYEKGQLVTAATRGDGEVGEDVTANVRTIREIPHALAGPDVPEICEVRGEVYLSHADFAAINARQEQAGKPLFANPRNAAAGSLRQLDAGITASRPLRFFAYAAGEMSSWPAGTQSGLIEAFRRFGLPVNPRTRRCASVAEMLEHYRAIETERADLGYDIDGVVYKVDDFALQRRLGFVARAPRWALAHKFPAQRAVTVVEAIEINVGRTGSLNPLAKLRPVTVGGVVVSNATLHNEDYVRGIDADGQTIRSGINIWDGFDLRPDVDLAQGSDVRVGDTVVVLRAGDVIPKVADVVLERRPADAVPYRFPGTCPACGSHAVRSLNPRTAKLDAVRRCTGGLICPAQGQERLKHFVSRNAFDMEGFGETYITTLFEAGLVRQPADLFRLEFEPLKAAVVARRQALSAERAAAAGKAVEPKKAKPKKDEEDRAIRNLLAAVAARRTIPLNRFIFALGIEQVGEATAKALAKHYADMPALMEGVRAAATCQPGPDWVALASLPRVGPTTRDRLLAAAEAGEADLLAEGTVARLTAAQKEALLDAYGDPAGVRAAVERASGQQPGDAYRQLADDSEIGAVTTASLIQFFSEAHNVAAVEALLAEVRTERAAALAAAAVFNGQTVVFTGSLERMTRSEAKATAERLGAKVSGSVSAKTDLVVAGPGAGSKLKDAEKHGVRVITEDEWLAMVEAA</sequence>
<keyword evidence="6 12" id="KW-0862">Zinc</keyword>
<keyword evidence="4 12" id="KW-0479">Metal-binding</keyword>
<feature type="binding site" evidence="12">
    <location>
        <position position="483"/>
    </location>
    <ligand>
        <name>Zn(2+)</name>
        <dbReference type="ChEBI" id="CHEBI:29105"/>
    </ligand>
</feature>
<proteinExistence type="inferred from homology"/>
<dbReference type="Gene3D" id="1.10.287.610">
    <property type="entry name" value="Helix hairpin bin"/>
    <property type="match status" value="1"/>
</dbReference>
<reference evidence="16" key="2">
    <citation type="submission" date="2021-08" db="EMBL/GenBank/DDBJ databases">
        <authorList>
            <person name="Tani A."/>
            <person name="Ola A."/>
            <person name="Ogura Y."/>
            <person name="Katsura K."/>
            <person name="Hayashi T."/>
        </authorList>
    </citation>
    <scope>NUCLEOTIDE SEQUENCE</scope>
    <source>
        <strain evidence="16">DSM 17168</strain>
    </source>
</reference>
<dbReference type="SUPFAM" id="SSF50249">
    <property type="entry name" value="Nucleic acid-binding proteins"/>
    <property type="match status" value="2"/>
</dbReference>
<dbReference type="PIRSF" id="PIRSF001604">
    <property type="entry name" value="LigA"/>
    <property type="match status" value="1"/>
</dbReference>
<keyword evidence="10 12" id="KW-0464">Manganese</keyword>
<keyword evidence="14" id="KW-0175">Coiled coil</keyword>
<dbReference type="Gene3D" id="6.20.10.30">
    <property type="match status" value="1"/>
</dbReference>
<evidence type="ECO:0000256" key="6">
    <source>
        <dbReference type="ARBA" id="ARBA00022833"/>
    </source>
</evidence>
<dbReference type="EMBL" id="BPQQ01000138">
    <property type="protein sequence ID" value="GJE04584.1"/>
    <property type="molecule type" value="Genomic_DNA"/>
</dbReference>
<evidence type="ECO:0000256" key="12">
    <source>
        <dbReference type="HAMAP-Rule" id="MF_01588"/>
    </source>
</evidence>
<keyword evidence="2 12" id="KW-0436">Ligase</keyword>
<comment type="function">
    <text evidence="1 12">DNA ligase that catalyzes the formation of phosphodiester linkages between 5'-phosphoryl and 3'-hydroxyl groups in double-stranded DNA using NAD as a coenzyme and as the energy source for the reaction. It is essential for DNA replication and repair of damaged DNA.</text>
</comment>
<dbReference type="NCBIfam" id="TIGR00575">
    <property type="entry name" value="dnlj"/>
    <property type="match status" value="1"/>
</dbReference>
<dbReference type="Pfam" id="PF00533">
    <property type="entry name" value="BRCT"/>
    <property type="match status" value="1"/>
</dbReference>
<dbReference type="NCBIfam" id="NF005932">
    <property type="entry name" value="PRK07956.1"/>
    <property type="match status" value="1"/>
</dbReference>
<feature type="binding site" evidence="12">
    <location>
        <position position="190"/>
    </location>
    <ligand>
        <name>NAD(+)</name>
        <dbReference type="ChEBI" id="CHEBI:57540"/>
    </ligand>
</feature>
<comment type="caution">
    <text evidence="12">Lacks conserved residue(s) required for the propagation of feature annotation.</text>
</comment>
<feature type="active site" description="N6-AMP-lysine intermediate" evidence="12">
    <location>
        <position position="132"/>
    </location>
</feature>
<dbReference type="HAMAP" id="MF_01588">
    <property type="entry name" value="DNA_ligase_A"/>
    <property type="match status" value="1"/>
</dbReference>
<feature type="domain" description="BRCT" evidence="15">
    <location>
        <begin position="750"/>
        <end position="823"/>
    </location>
</feature>
<dbReference type="RefSeq" id="WP_238242010.1">
    <property type="nucleotide sequence ID" value="NZ_BPQQ01000138.1"/>
</dbReference>
<evidence type="ECO:0000256" key="14">
    <source>
        <dbReference type="SAM" id="Coils"/>
    </source>
</evidence>
<keyword evidence="17" id="KW-1185">Reference proteome</keyword>
<dbReference type="CDD" id="cd00114">
    <property type="entry name" value="LIGANc"/>
    <property type="match status" value="1"/>
</dbReference>
<dbReference type="InterPro" id="IPR012340">
    <property type="entry name" value="NA-bd_OB-fold"/>
</dbReference>
<dbReference type="SUPFAM" id="SSF52113">
    <property type="entry name" value="BRCT domain"/>
    <property type="match status" value="1"/>
</dbReference>
<dbReference type="PROSITE" id="PS01056">
    <property type="entry name" value="DNA_LIGASE_N2"/>
    <property type="match status" value="1"/>
</dbReference>
<keyword evidence="8 12" id="KW-0520">NAD</keyword>
<feature type="coiled-coil region" evidence="14">
    <location>
        <begin position="16"/>
        <end position="70"/>
    </location>
</feature>
<feature type="binding site" evidence="12">
    <location>
        <position position="306"/>
    </location>
    <ligand>
        <name>NAD(+)</name>
        <dbReference type="ChEBI" id="CHEBI:57540"/>
    </ligand>
</feature>
<evidence type="ECO:0000256" key="13">
    <source>
        <dbReference type="RuleBase" id="RU000618"/>
    </source>
</evidence>
<dbReference type="InterPro" id="IPR004150">
    <property type="entry name" value="NAD_DNA_ligase_OB"/>
</dbReference>
<dbReference type="GO" id="GO:0016874">
    <property type="term" value="F:ligase activity"/>
    <property type="evidence" value="ECO:0007669"/>
    <property type="project" value="UniProtKB-KW"/>
</dbReference>
<dbReference type="InterPro" id="IPR041663">
    <property type="entry name" value="DisA/LigA_HHH"/>
</dbReference>
<dbReference type="SUPFAM" id="SSF47781">
    <property type="entry name" value="RuvA domain 2-like"/>
    <property type="match status" value="1"/>
</dbReference>
<dbReference type="SUPFAM" id="SSF56091">
    <property type="entry name" value="DNA ligase/mRNA capping enzyme, catalytic domain"/>
    <property type="match status" value="1"/>
</dbReference>
<dbReference type="Gene3D" id="1.10.150.20">
    <property type="entry name" value="5' to 3' exonuclease, C-terminal subdomain"/>
    <property type="match status" value="2"/>
</dbReference>
<dbReference type="SMART" id="SM00532">
    <property type="entry name" value="LIGANc"/>
    <property type="match status" value="1"/>
</dbReference>
<dbReference type="InterPro" id="IPR013840">
    <property type="entry name" value="DNAligase_N"/>
</dbReference>
<protein>
    <recommendedName>
        <fullName evidence="12 13">DNA ligase</fullName>
        <ecNumber evidence="12 13">6.5.1.2</ecNumber>
    </recommendedName>
    <alternativeName>
        <fullName evidence="12">Polydeoxyribonucleotide synthase [NAD(+)]</fullName>
    </alternativeName>
</protein>
<evidence type="ECO:0000313" key="16">
    <source>
        <dbReference type="EMBL" id="GJE04584.1"/>
    </source>
</evidence>
<dbReference type="InterPro" id="IPR010994">
    <property type="entry name" value="RuvA_2-like"/>
</dbReference>
<dbReference type="InterPro" id="IPR036420">
    <property type="entry name" value="BRCT_dom_sf"/>
</dbReference>
<dbReference type="InterPro" id="IPR001357">
    <property type="entry name" value="BRCT_dom"/>
</dbReference>
<dbReference type="InterPro" id="IPR001679">
    <property type="entry name" value="DNA_ligase"/>
</dbReference>
<dbReference type="Gene3D" id="3.30.470.30">
    <property type="entry name" value="DNA ligase/mRNA capping enzyme"/>
    <property type="match status" value="1"/>
</dbReference>
<dbReference type="Pfam" id="PF03119">
    <property type="entry name" value="DNA_ligase_ZBD"/>
    <property type="match status" value="1"/>
</dbReference>
<evidence type="ECO:0000256" key="5">
    <source>
        <dbReference type="ARBA" id="ARBA00022763"/>
    </source>
</evidence>
<keyword evidence="3 12" id="KW-0235">DNA replication</keyword>
<keyword evidence="7 12" id="KW-0460">Magnesium</keyword>
<feature type="binding site" evidence="12">
    <location>
        <position position="453"/>
    </location>
    <ligand>
        <name>Zn(2+)</name>
        <dbReference type="ChEBI" id="CHEBI:29105"/>
    </ligand>
</feature>
<evidence type="ECO:0000256" key="1">
    <source>
        <dbReference type="ARBA" id="ARBA00004067"/>
    </source>
</evidence>
<comment type="similarity">
    <text evidence="12">Belongs to the NAD-dependent DNA ligase family. LigA subfamily.</text>
</comment>
<dbReference type="EC" id="6.5.1.2" evidence="12 13"/>
<evidence type="ECO:0000256" key="8">
    <source>
        <dbReference type="ARBA" id="ARBA00023027"/>
    </source>
</evidence>
<dbReference type="Pfam" id="PF03120">
    <property type="entry name" value="OB_DNA_ligase"/>
    <property type="match status" value="2"/>
</dbReference>
<dbReference type="PROSITE" id="PS50172">
    <property type="entry name" value="BRCT"/>
    <property type="match status" value="1"/>
</dbReference>